<proteinExistence type="inferred from homology"/>
<dbReference type="OrthoDB" id="6159439at2759"/>
<dbReference type="Gene3D" id="1.10.10.60">
    <property type="entry name" value="Homeodomain-like"/>
    <property type="match status" value="1"/>
</dbReference>
<dbReference type="Proteomes" id="UP000319801">
    <property type="component" value="Unassembled WGS sequence"/>
</dbReference>
<evidence type="ECO:0000256" key="12">
    <source>
        <dbReference type="PROSITE-ProRule" id="PRU00108"/>
    </source>
</evidence>
<keyword evidence="17" id="KW-1185">Reference proteome</keyword>
<dbReference type="PANTHER" id="PTHR46110:SF4">
    <property type="entry name" value="HOMEOBOX PROTEIN HMX2"/>
    <property type="match status" value="1"/>
</dbReference>
<feature type="compositionally biased region" description="Basic and acidic residues" evidence="14">
    <location>
        <begin position="134"/>
        <end position="153"/>
    </location>
</feature>
<evidence type="ECO:0000256" key="9">
    <source>
        <dbReference type="ARBA" id="ARBA00023242"/>
    </source>
</evidence>
<reference evidence="16 17" key="1">
    <citation type="journal article" date="2019" name="Genome Biol. Evol.">
        <title>Whole-Genome Sequencing of the Giant Devil Catfish, Bagarius yarrelli.</title>
        <authorList>
            <person name="Jiang W."/>
            <person name="Lv Y."/>
            <person name="Cheng L."/>
            <person name="Yang K."/>
            <person name="Chao B."/>
            <person name="Wang X."/>
            <person name="Li Y."/>
            <person name="Pan X."/>
            <person name="You X."/>
            <person name="Zhang Y."/>
            <person name="Yang J."/>
            <person name="Li J."/>
            <person name="Zhang X."/>
            <person name="Liu S."/>
            <person name="Sun C."/>
            <person name="Yang J."/>
            <person name="Shi Q."/>
        </authorList>
    </citation>
    <scope>NUCLEOTIDE SEQUENCE [LARGE SCALE GENOMIC DNA]</scope>
    <source>
        <strain evidence="16">JWS20170419001</strain>
        <tissue evidence="16">Muscle</tissue>
    </source>
</reference>
<accession>A0A556VVM8</accession>
<feature type="domain" description="Homeobox" evidence="15">
    <location>
        <begin position="186"/>
        <end position="246"/>
    </location>
</feature>
<keyword evidence="6 12" id="KW-0238">DNA-binding</keyword>
<protein>
    <submittedName>
        <fullName evidence="16">Homeobox protein HMX2</fullName>
    </submittedName>
</protein>
<feature type="DNA-binding region" description="Homeobox" evidence="12">
    <location>
        <begin position="188"/>
        <end position="247"/>
    </location>
</feature>
<name>A0A556VVM8_BAGYA</name>
<keyword evidence="3" id="KW-0221">Differentiation</keyword>
<dbReference type="InterPro" id="IPR001356">
    <property type="entry name" value="HD"/>
</dbReference>
<dbReference type="GO" id="GO:0007399">
    <property type="term" value="P:nervous system development"/>
    <property type="evidence" value="ECO:0007669"/>
    <property type="project" value="UniProtKB-KW"/>
</dbReference>
<keyword evidence="7 12" id="KW-0371">Homeobox</keyword>
<keyword evidence="4" id="KW-0524">Neurogenesis</keyword>
<dbReference type="Pfam" id="PF00046">
    <property type="entry name" value="Homeodomain"/>
    <property type="match status" value="1"/>
</dbReference>
<keyword evidence="8" id="KW-0804">Transcription</keyword>
<evidence type="ECO:0000256" key="7">
    <source>
        <dbReference type="ARBA" id="ARBA00023155"/>
    </source>
</evidence>
<dbReference type="PROSITE" id="PS00027">
    <property type="entry name" value="HOMEOBOX_1"/>
    <property type="match status" value="1"/>
</dbReference>
<dbReference type="GO" id="GO:0005634">
    <property type="term" value="C:nucleus"/>
    <property type="evidence" value="ECO:0007669"/>
    <property type="project" value="UniProtKB-SubCell"/>
</dbReference>
<evidence type="ECO:0000256" key="3">
    <source>
        <dbReference type="ARBA" id="ARBA00022782"/>
    </source>
</evidence>
<dbReference type="InterPro" id="IPR020479">
    <property type="entry name" value="HD_metazoa"/>
</dbReference>
<evidence type="ECO:0000259" key="15">
    <source>
        <dbReference type="PROSITE" id="PS50071"/>
    </source>
</evidence>
<evidence type="ECO:0000256" key="4">
    <source>
        <dbReference type="ARBA" id="ARBA00022902"/>
    </source>
</evidence>
<comment type="subcellular location">
    <subcellularLocation>
        <location evidence="1 12 13">Nucleus</location>
    </subcellularLocation>
</comment>
<evidence type="ECO:0000256" key="11">
    <source>
        <dbReference type="ARBA" id="ARBA00053510"/>
    </source>
</evidence>
<dbReference type="AlphaFoldDB" id="A0A556VVM8"/>
<dbReference type="SUPFAM" id="SSF46689">
    <property type="entry name" value="Homeodomain-like"/>
    <property type="match status" value="1"/>
</dbReference>
<dbReference type="FunFam" id="1.10.10.60:FF:000053">
    <property type="entry name" value="H6 family homeobox 2"/>
    <property type="match status" value="1"/>
</dbReference>
<organism evidence="16 17">
    <name type="scientific">Bagarius yarrelli</name>
    <name type="common">Goonch</name>
    <name type="synonym">Bagrus yarrelli</name>
    <dbReference type="NCBI Taxonomy" id="175774"/>
    <lineage>
        <taxon>Eukaryota</taxon>
        <taxon>Metazoa</taxon>
        <taxon>Chordata</taxon>
        <taxon>Craniata</taxon>
        <taxon>Vertebrata</taxon>
        <taxon>Euteleostomi</taxon>
        <taxon>Actinopterygii</taxon>
        <taxon>Neopterygii</taxon>
        <taxon>Teleostei</taxon>
        <taxon>Ostariophysi</taxon>
        <taxon>Siluriformes</taxon>
        <taxon>Sisoridae</taxon>
        <taxon>Sisorinae</taxon>
        <taxon>Bagarius</taxon>
    </lineage>
</organism>
<comment type="function">
    <text evidence="11">Transcription factor involved in specification of neuronal cell types and which is required for inner ear and hypothalamus development. Binds to the 5'-CAAGTG-3' core sequence.</text>
</comment>
<feature type="compositionally biased region" description="Gly residues" evidence="14">
    <location>
        <begin position="174"/>
        <end position="184"/>
    </location>
</feature>
<keyword evidence="9 12" id="KW-0539">Nucleus</keyword>
<evidence type="ECO:0000256" key="1">
    <source>
        <dbReference type="ARBA" id="ARBA00004123"/>
    </source>
</evidence>
<evidence type="ECO:0000313" key="16">
    <source>
        <dbReference type="EMBL" id="TTX39223.1"/>
    </source>
</evidence>
<dbReference type="CDD" id="cd00086">
    <property type="entry name" value="homeodomain"/>
    <property type="match status" value="1"/>
</dbReference>
<dbReference type="GO" id="GO:0030154">
    <property type="term" value="P:cell differentiation"/>
    <property type="evidence" value="ECO:0007669"/>
    <property type="project" value="UniProtKB-KW"/>
</dbReference>
<evidence type="ECO:0000256" key="10">
    <source>
        <dbReference type="ARBA" id="ARBA00038165"/>
    </source>
</evidence>
<evidence type="ECO:0000256" key="5">
    <source>
        <dbReference type="ARBA" id="ARBA00023015"/>
    </source>
</evidence>
<sequence length="313" mass="34054">MSSNSQDKCASAPVSSFTIRSILGAPADTGSSGDLNNNSPTAATPRKRALSVSVSCSEDEAEDAATAAAQSPDFRNRAGGTARSPSPASNRTKAPNENVSYVLLFSCATKTLLPRPEVMDRAHHHHLAQSLLTDYREEHQRERERERDRERSCGRVSPVSVEQQREGAEKQPGDAGGGGGGGGSAATKKKTRTVFSRSQVYQLESTFDVKRYLSSSERACLASSLQLTETQVKTWFQNRRNKWKRQISAELEAANAAHASAAHALVGVPLVLRENSLLRVPVPRSIAFPTPLYYPGSNLPPLPLYNLYNKVEY</sequence>
<evidence type="ECO:0000256" key="14">
    <source>
        <dbReference type="SAM" id="MobiDB-lite"/>
    </source>
</evidence>
<evidence type="ECO:0000256" key="6">
    <source>
        <dbReference type="ARBA" id="ARBA00023125"/>
    </source>
</evidence>
<dbReference type="PROSITE" id="PS50071">
    <property type="entry name" value="HOMEOBOX_2"/>
    <property type="match status" value="1"/>
</dbReference>
<dbReference type="InterPro" id="IPR017970">
    <property type="entry name" value="Homeobox_CS"/>
</dbReference>
<feature type="region of interest" description="Disordered" evidence="14">
    <location>
        <begin position="25"/>
        <end position="94"/>
    </location>
</feature>
<dbReference type="PRINTS" id="PR00024">
    <property type="entry name" value="HOMEOBOX"/>
</dbReference>
<gene>
    <name evidence="16" type="ORF">Baya_16493</name>
</gene>
<dbReference type="EMBL" id="VCAZ01000308">
    <property type="protein sequence ID" value="TTX39223.1"/>
    <property type="molecule type" value="Genomic_DNA"/>
</dbReference>
<evidence type="ECO:0000256" key="8">
    <source>
        <dbReference type="ARBA" id="ARBA00023163"/>
    </source>
</evidence>
<dbReference type="SMART" id="SM00389">
    <property type="entry name" value="HOX"/>
    <property type="match status" value="1"/>
</dbReference>
<dbReference type="InterPro" id="IPR009057">
    <property type="entry name" value="Homeodomain-like_sf"/>
</dbReference>
<evidence type="ECO:0000256" key="13">
    <source>
        <dbReference type="RuleBase" id="RU000682"/>
    </source>
</evidence>
<feature type="compositionally biased region" description="Basic and acidic residues" evidence="14">
    <location>
        <begin position="163"/>
        <end position="172"/>
    </location>
</feature>
<feature type="compositionally biased region" description="Polar residues" evidence="14">
    <location>
        <begin position="29"/>
        <end position="42"/>
    </location>
</feature>
<dbReference type="GO" id="GO:0000981">
    <property type="term" value="F:DNA-binding transcription factor activity, RNA polymerase II-specific"/>
    <property type="evidence" value="ECO:0007669"/>
    <property type="project" value="InterPro"/>
</dbReference>
<dbReference type="GO" id="GO:0000977">
    <property type="term" value="F:RNA polymerase II transcription regulatory region sequence-specific DNA binding"/>
    <property type="evidence" value="ECO:0007669"/>
    <property type="project" value="TreeGrafter"/>
</dbReference>
<dbReference type="PANTHER" id="PTHR46110">
    <property type="entry name" value="HOMEOBOX PROTEIN HMX"/>
    <property type="match status" value="1"/>
</dbReference>
<feature type="region of interest" description="Disordered" evidence="14">
    <location>
        <begin position="131"/>
        <end position="191"/>
    </location>
</feature>
<keyword evidence="2" id="KW-0217">Developmental protein</keyword>
<evidence type="ECO:0000313" key="17">
    <source>
        <dbReference type="Proteomes" id="UP000319801"/>
    </source>
</evidence>
<comment type="similarity">
    <text evidence="10">Belongs to the HMX homeobox family.</text>
</comment>
<dbReference type="InterPro" id="IPR051300">
    <property type="entry name" value="HMX_Homeobox_TF"/>
</dbReference>
<evidence type="ECO:0000256" key="2">
    <source>
        <dbReference type="ARBA" id="ARBA00022473"/>
    </source>
</evidence>
<comment type="caution">
    <text evidence="16">The sequence shown here is derived from an EMBL/GenBank/DDBJ whole genome shotgun (WGS) entry which is preliminary data.</text>
</comment>
<keyword evidence="5" id="KW-0805">Transcription regulation</keyword>
<feature type="compositionally biased region" description="Polar residues" evidence="14">
    <location>
        <begin position="83"/>
        <end position="94"/>
    </location>
</feature>